<evidence type="ECO:0000313" key="2">
    <source>
        <dbReference type="EMBL" id="CAB9517101.1"/>
    </source>
</evidence>
<reference evidence="2" key="1">
    <citation type="submission" date="2020-06" db="EMBL/GenBank/DDBJ databases">
        <authorList>
            <consortium name="Plant Systems Biology data submission"/>
        </authorList>
    </citation>
    <scope>NUCLEOTIDE SEQUENCE</scope>
    <source>
        <strain evidence="2">D6</strain>
    </source>
</reference>
<evidence type="ECO:0000256" key="1">
    <source>
        <dbReference type="SAM" id="MobiDB-lite"/>
    </source>
</evidence>
<keyword evidence="3" id="KW-1185">Reference proteome</keyword>
<feature type="region of interest" description="Disordered" evidence="1">
    <location>
        <begin position="1"/>
        <end position="21"/>
    </location>
</feature>
<comment type="caution">
    <text evidence="2">The sequence shown here is derived from an EMBL/GenBank/DDBJ whole genome shotgun (WGS) entry which is preliminary data.</text>
</comment>
<accession>A0A9N8E9A2</accession>
<dbReference type="PANTHER" id="PTHR37066">
    <property type="entry name" value="HELICASE-ASSOCIATED"/>
    <property type="match status" value="1"/>
</dbReference>
<feature type="compositionally biased region" description="Polar residues" evidence="1">
    <location>
        <begin position="1"/>
        <end position="13"/>
    </location>
</feature>
<dbReference type="OrthoDB" id="70932at2759"/>
<dbReference type="EMBL" id="CAICTM010000830">
    <property type="protein sequence ID" value="CAB9517101.1"/>
    <property type="molecule type" value="Genomic_DNA"/>
</dbReference>
<dbReference type="Proteomes" id="UP001153069">
    <property type="component" value="Unassembled WGS sequence"/>
</dbReference>
<protein>
    <recommendedName>
        <fullName evidence="4">Helicase-associated domain-containing protein</fullName>
    </recommendedName>
</protein>
<sequence>MVPYRQQQQQDSDTGSRRRRIIPTGEEALQSAMMARSIRKRRNSRRMKVPPKIKDSVLVPVPVDNDDDNQTTIAPTTASLLEQPLRLTTRNGRLYNDVYQDDEIAERMKTTESYRRRNRLLDTTHLLPPATVTTRIGTTKTKKPSLPATKMQPQSYHNKPAISPQGIQRSNGIDLPYSSTIEALKVYYQIHGDLVMPRRYLVPAEQVYPKEWHGVDLASTVYDMKWWLQHVQQQHERVQELNSMGFLWERLQPEWNLVLEALITYSALHGHVMVPGKFVVPYQDTQWPKATWGIPLGNCVYRIRHRDDFLRGDTADSRRDQLDGLNFVWDVQEYRFQLFYTALKHFSDLLEAARKGNTAALRVPSTFVVPHNDNAWPKDLWGYPLGAKCSAVRQKQLYVKGHPHRQQLLENLRFQWHRGTGNASLGWLKVMHAAAIYSKLHHRNLDVPYSFKVPHPPKNADPEMRVDTCTAADDNNVWPWPEYIWGFPLGQRLKDVRQKDAYLKGKSGETRRRQLDALGFNWTPKRGRPKKKG</sequence>
<organism evidence="2 3">
    <name type="scientific">Seminavis robusta</name>
    <dbReference type="NCBI Taxonomy" id="568900"/>
    <lineage>
        <taxon>Eukaryota</taxon>
        <taxon>Sar</taxon>
        <taxon>Stramenopiles</taxon>
        <taxon>Ochrophyta</taxon>
        <taxon>Bacillariophyta</taxon>
        <taxon>Bacillariophyceae</taxon>
        <taxon>Bacillariophycidae</taxon>
        <taxon>Naviculales</taxon>
        <taxon>Naviculaceae</taxon>
        <taxon>Seminavis</taxon>
    </lineage>
</organism>
<name>A0A9N8E9A2_9STRA</name>
<gene>
    <name evidence="2" type="ORF">SEMRO_831_G208320.1</name>
</gene>
<evidence type="ECO:0008006" key="4">
    <source>
        <dbReference type="Google" id="ProtNLM"/>
    </source>
</evidence>
<dbReference type="PANTHER" id="PTHR37066:SF1">
    <property type="entry name" value="LNS2_PITP DOMAIN-CONTAINING PROTEIN"/>
    <property type="match status" value="1"/>
</dbReference>
<dbReference type="AlphaFoldDB" id="A0A9N8E9A2"/>
<feature type="region of interest" description="Disordered" evidence="1">
    <location>
        <begin position="137"/>
        <end position="167"/>
    </location>
</feature>
<proteinExistence type="predicted"/>
<evidence type="ECO:0000313" key="3">
    <source>
        <dbReference type="Proteomes" id="UP001153069"/>
    </source>
</evidence>